<comment type="similarity">
    <text evidence="2">Belongs to the TRAFAC class myosin-kinesin ATPase superfamily. Kinesin family. Ungrouped subfamily.</text>
</comment>
<feature type="domain" description="Kinesin motor" evidence="15">
    <location>
        <begin position="14"/>
        <end position="359"/>
    </location>
</feature>
<evidence type="ECO:0000256" key="2">
    <source>
        <dbReference type="ARBA" id="ARBA00010103"/>
    </source>
</evidence>
<dbReference type="InterPro" id="IPR027417">
    <property type="entry name" value="P-loop_NTPase"/>
</dbReference>
<dbReference type="GO" id="GO:0008574">
    <property type="term" value="F:plus-end-directed microtubule motor activity"/>
    <property type="evidence" value="ECO:0007669"/>
    <property type="project" value="TreeGrafter"/>
</dbReference>
<dbReference type="Gene3D" id="1.25.10.10">
    <property type="entry name" value="Leucine-rich Repeat Variant"/>
    <property type="match status" value="2"/>
</dbReference>
<dbReference type="InterPro" id="IPR019821">
    <property type="entry name" value="Kinesin_motor_CS"/>
</dbReference>
<dbReference type="GO" id="GO:0007018">
    <property type="term" value="P:microtubule-based movement"/>
    <property type="evidence" value="ECO:0007669"/>
    <property type="project" value="InterPro"/>
</dbReference>
<dbReference type="CDD" id="cd00106">
    <property type="entry name" value="KISc"/>
    <property type="match status" value="1"/>
</dbReference>
<dbReference type="PROSITE" id="PS50067">
    <property type="entry name" value="KINESIN_MOTOR_2"/>
    <property type="match status" value="1"/>
</dbReference>
<feature type="binding site" evidence="13">
    <location>
        <begin position="99"/>
        <end position="106"/>
    </location>
    <ligand>
        <name>ATP</name>
        <dbReference type="ChEBI" id="CHEBI:30616"/>
    </ligand>
</feature>
<evidence type="ECO:0000256" key="1">
    <source>
        <dbReference type="ARBA" id="ARBA00004245"/>
    </source>
</evidence>
<dbReference type="PANTHER" id="PTHR47970:SF6">
    <property type="entry name" value="KINESIN-LIKE PROTEIN KIN-UC ISOFORM X1"/>
    <property type="match status" value="1"/>
</dbReference>
<feature type="repeat" description="ARM" evidence="12">
    <location>
        <begin position="790"/>
        <end position="833"/>
    </location>
</feature>
<accession>A0AAW0KYF1</accession>
<keyword evidence="3" id="KW-0963">Cytoplasm</keyword>
<keyword evidence="5" id="KW-0677">Repeat</keyword>
<feature type="coiled-coil region" evidence="14">
    <location>
        <begin position="495"/>
        <end position="529"/>
    </location>
</feature>
<dbReference type="SMART" id="SM00185">
    <property type="entry name" value="ARM"/>
    <property type="match status" value="4"/>
</dbReference>
<dbReference type="SMART" id="SM00129">
    <property type="entry name" value="KISc"/>
    <property type="match status" value="1"/>
</dbReference>
<dbReference type="EMBL" id="PKMF04000186">
    <property type="protein sequence ID" value="KAK7844382.1"/>
    <property type="molecule type" value="Genomic_DNA"/>
</dbReference>
<dbReference type="GO" id="GO:0051231">
    <property type="term" value="P:spindle elongation"/>
    <property type="evidence" value="ECO:0007669"/>
    <property type="project" value="TreeGrafter"/>
</dbReference>
<comment type="subunit">
    <text evidence="11">Interacts (via C-terminus) with NEK5.</text>
</comment>
<dbReference type="InterPro" id="IPR000225">
    <property type="entry name" value="Armadillo"/>
</dbReference>
<dbReference type="InterPro" id="IPR001752">
    <property type="entry name" value="Kinesin_motor_dom"/>
</dbReference>
<dbReference type="InterPro" id="IPR016024">
    <property type="entry name" value="ARM-type_fold"/>
</dbReference>
<comment type="caution">
    <text evidence="16">The sequence shown here is derived from an EMBL/GenBank/DDBJ whole genome shotgun (WGS) entry which is preliminary data.</text>
</comment>
<keyword evidence="4" id="KW-0493">Microtubule</keyword>
<evidence type="ECO:0000256" key="11">
    <source>
        <dbReference type="ARBA" id="ARBA00063975"/>
    </source>
</evidence>
<comment type="subcellular location">
    <subcellularLocation>
        <location evidence="1">Cytoplasm</location>
        <location evidence="1">Cytoskeleton</location>
    </subcellularLocation>
</comment>
<dbReference type="AlphaFoldDB" id="A0AAW0KYF1"/>
<keyword evidence="6 13" id="KW-0547">Nucleotide-binding</keyword>
<evidence type="ECO:0000256" key="12">
    <source>
        <dbReference type="PROSITE-ProRule" id="PRU00259"/>
    </source>
</evidence>
<dbReference type="PANTHER" id="PTHR47970">
    <property type="entry name" value="KINESIN-LIKE PROTEIN KIF11"/>
    <property type="match status" value="1"/>
</dbReference>
<dbReference type="GO" id="GO:0090307">
    <property type="term" value="P:mitotic spindle assembly"/>
    <property type="evidence" value="ECO:0007669"/>
    <property type="project" value="TreeGrafter"/>
</dbReference>
<keyword evidence="9 13" id="KW-0505">Motor protein</keyword>
<dbReference type="Pfam" id="PF00225">
    <property type="entry name" value="Kinesin"/>
    <property type="match status" value="1"/>
</dbReference>
<dbReference type="PRINTS" id="PR00380">
    <property type="entry name" value="KINESINHEAVY"/>
</dbReference>
<dbReference type="GO" id="GO:0005876">
    <property type="term" value="C:spindle microtubule"/>
    <property type="evidence" value="ECO:0007669"/>
    <property type="project" value="TreeGrafter"/>
</dbReference>
<dbReference type="GO" id="GO:0072686">
    <property type="term" value="C:mitotic spindle"/>
    <property type="evidence" value="ECO:0007669"/>
    <property type="project" value="TreeGrafter"/>
</dbReference>
<evidence type="ECO:0000256" key="5">
    <source>
        <dbReference type="ARBA" id="ARBA00022737"/>
    </source>
</evidence>
<dbReference type="Pfam" id="PF00514">
    <property type="entry name" value="Arm"/>
    <property type="match status" value="1"/>
</dbReference>
<protein>
    <submittedName>
        <fullName evidence="16">Kinesin-like protein kin-uc</fullName>
    </submittedName>
</protein>
<evidence type="ECO:0000256" key="6">
    <source>
        <dbReference type="ARBA" id="ARBA00022741"/>
    </source>
</evidence>
<organism evidence="16 17">
    <name type="scientific">Quercus suber</name>
    <name type="common">Cork oak</name>
    <dbReference type="NCBI Taxonomy" id="58331"/>
    <lineage>
        <taxon>Eukaryota</taxon>
        <taxon>Viridiplantae</taxon>
        <taxon>Streptophyta</taxon>
        <taxon>Embryophyta</taxon>
        <taxon>Tracheophyta</taxon>
        <taxon>Spermatophyta</taxon>
        <taxon>Magnoliopsida</taxon>
        <taxon>eudicotyledons</taxon>
        <taxon>Gunneridae</taxon>
        <taxon>Pentapetalae</taxon>
        <taxon>rosids</taxon>
        <taxon>fabids</taxon>
        <taxon>Fagales</taxon>
        <taxon>Fagaceae</taxon>
        <taxon>Quercus</taxon>
    </lineage>
</organism>
<keyword evidence="17" id="KW-1185">Reference proteome</keyword>
<dbReference type="PROSITE" id="PS50176">
    <property type="entry name" value="ARM_REPEAT"/>
    <property type="match status" value="2"/>
</dbReference>
<dbReference type="PROSITE" id="PS00411">
    <property type="entry name" value="KINESIN_MOTOR_1"/>
    <property type="match status" value="1"/>
</dbReference>
<proteinExistence type="inferred from homology"/>
<keyword evidence="7 13" id="KW-0067">ATP-binding</keyword>
<dbReference type="Proteomes" id="UP000237347">
    <property type="component" value="Unassembled WGS sequence"/>
</dbReference>
<dbReference type="InterPro" id="IPR047149">
    <property type="entry name" value="KIF11-like"/>
</dbReference>
<evidence type="ECO:0000256" key="9">
    <source>
        <dbReference type="ARBA" id="ARBA00023175"/>
    </source>
</evidence>
<feature type="coiled-coil region" evidence="14">
    <location>
        <begin position="592"/>
        <end position="654"/>
    </location>
</feature>
<evidence type="ECO:0000256" key="4">
    <source>
        <dbReference type="ARBA" id="ARBA00022701"/>
    </source>
</evidence>
<gene>
    <name evidence="16" type="primary">KINUC_1</name>
    <name evidence="16" type="ORF">CFP56_010917</name>
</gene>
<dbReference type="SUPFAM" id="SSF48371">
    <property type="entry name" value="ARM repeat"/>
    <property type="match status" value="1"/>
</dbReference>
<evidence type="ECO:0000256" key="3">
    <source>
        <dbReference type="ARBA" id="ARBA00022490"/>
    </source>
</evidence>
<evidence type="ECO:0000313" key="17">
    <source>
        <dbReference type="Proteomes" id="UP000237347"/>
    </source>
</evidence>
<evidence type="ECO:0000256" key="10">
    <source>
        <dbReference type="ARBA" id="ARBA00023212"/>
    </source>
</evidence>
<evidence type="ECO:0000256" key="13">
    <source>
        <dbReference type="PROSITE-ProRule" id="PRU00283"/>
    </source>
</evidence>
<dbReference type="GO" id="GO:0005524">
    <property type="term" value="F:ATP binding"/>
    <property type="evidence" value="ECO:0007669"/>
    <property type="project" value="UniProtKB-UniRule"/>
</dbReference>
<sequence>MKFLSFIFTAEPRRVRVAIRLRPRNAEDLLSDADFSDCVELQPELKRLKLSKNNWSSESYRFDEVFTETASQKRVYEVVAKPVVESVLNGYNGTVMAYGQTGTGKTYTVGRLGKEDASERGIMVRALEDIIASTSPPSDSVEVSYLQLYMESIQDLLAPEKTNIPINEDPKTGEVSLPGATVVRVQDLDHFLQLLQVGEANRHAANTKMNTESSRSHAILMVHIRRSIHEKVNDEINSQEKGTKSDLFDGNGIPIVRKSKLLIVDLAGSERIDKSGSEGLLLEEAKFINLSLSSLGKCINALAENSSHIPTRDSKLTRLLRDSFGGSARTSLIVTIGPSARHHAETASTIMFGQRAMKIVNMVKLKEEFDYESLSRKLEGQVDYLTAEIERQQKLRDDGKYKLEKQLRECHDSFAEARKVLVTRSEILEKENIHLESEMKGILSELNHQKDLNNLMQDKVAKLEMSLKHSEQHQLENSTYQKVLADTTQMYEKKMAELIKQIEDERAHSESAEEQLALMKKLLSEHQKSIQVLADTTQMYENKIAELVKQLPDEHARFECPEEQLYLAKKFLSDHQNSKQGQKQIDELALKLQEMYQLHENTLSELQSLKSENKDLLLQKAKLNEELHSMRQRLLEQEKQRKGIENELIKLKRAVPENENDFEDKKSYMKEELSKGSSEFGNRMGSYRSNPLRENISGQRATIAKICEEGKISSVIGPNKVCLILLFFFPVVTSVDTMIYKLFGLHNTVGLQKILELLTSEDSDVQVHAVKVVANLAAEDINQKRIVEEGGLDALLMLLRSSENTTILRVASGAIANLAMNEMNQALIMDKGGALLLAKTASKTEDPQTLRMVAGALANLCGNEKLLTVLKEDGGIKALLGMVRSGSSDVIAQVARGLANFAKCESRGVIQGHRIGRSLLIDDGALTWLIANSNTNSASTRRHVELALCLLAQNEENAKDIISGGGIKVLIQISAESSREDIRNLAKKMLRLNPSLQADMHAR</sequence>
<keyword evidence="10" id="KW-0206">Cytoskeleton</keyword>
<dbReference type="FunFam" id="3.40.850.10:FF:000036">
    <property type="entry name" value="Kinesin-like protein"/>
    <property type="match status" value="1"/>
</dbReference>
<name>A0AAW0KYF1_QUESU</name>
<dbReference type="InterPro" id="IPR036961">
    <property type="entry name" value="Kinesin_motor_dom_sf"/>
</dbReference>
<evidence type="ECO:0000259" key="15">
    <source>
        <dbReference type="PROSITE" id="PS50067"/>
    </source>
</evidence>
<evidence type="ECO:0000256" key="8">
    <source>
        <dbReference type="ARBA" id="ARBA00023054"/>
    </source>
</evidence>
<dbReference type="GO" id="GO:0008017">
    <property type="term" value="F:microtubule binding"/>
    <property type="evidence" value="ECO:0007669"/>
    <property type="project" value="InterPro"/>
</dbReference>
<dbReference type="InterPro" id="IPR011989">
    <property type="entry name" value="ARM-like"/>
</dbReference>
<dbReference type="SUPFAM" id="SSF52540">
    <property type="entry name" value="P-loop containing nucleoside triphosphate hydrolases"/>
    <property type="match status" value="1"/>
</dbReference>
<evidence type="ECO:0000313" key="16">
    <source>
        <dbReference type="EMBL" id="KAK7844382.1"/>
    </source>
</evidence>
<evidence type="ECO:0000256" key="7">
    <source>
        <dbReference type="ARBA" id="ARBA00022840"/>
    </source>
</evidence>
<keyword evidence="8 14" id="KW-0175">Coiled coil</keyword>
<dbReference type="Gene3D" id="3.40.850.10">
    <property type="entry name" value="Kinesin motor domain"/>
    <property type="match status" value="1"/>
</dbReference>
<evidence type="ECO:0000256" key="14">
    <source>
        <dbReference type="SAM" id="Coils"/>
    </source>
</evidence>
<feature type="repeat" description="ARM" evidence="12">
    <location>
        <begin position="749"/>
        <end position="791"/>
    </location>
</feature>
<reference evidence="16 17" key="1">
    <citation type="journal article" date="2018" name="Sci. Data">
        <title>The draft genome sequence of cork oak.</title>
        <authorList>
            <person name="Ramos A.M."/>
            <person name="Usie A."/>
            <person name="Barbosa P."/>
            <person name="Barros P.M."/>
            <person name="Capote T."/>
            <person name="Chaves I."/>
            <person name="Simoes F."/>
            <person name="Abreu I."/>
            <person name="Carrasquinho I."/>
            <person name="Faro C."/>
            <person name="Guimaraes J.B."/>
            <person name="Mendonca D."/>
            <person name="Nobrega F."/>
            <person name="Rodrigues L."/>
            <person name="Saibo N.J.M."/>
            <person name="Varela M.C."/>
            <person name="Egas C."/>
            <person name="Matos J."/>
            <person name="Miguel C.M."/>
            <person name="Oliveira M.M."/>
            <person name="Ricardo C.P."/>
            <person name="Goncalves S."/>
        </authorList>
    </citation>
    <scope>NUCLEOTIDE SEQUENCE [LARGE SCALE GENOMIC DNA]</scope>
    <source>
        <strain evidence="17">cv. HL8</strain>
    </source>
</reference>